<proteinExistence type="predicted"/>
<name>A0A6M3KTA6_9ZZZZ</name>
<dbReference type="AlphaFoldDB" id="A0A6M3KTA6"/>
<protein>
    <submittedName>
        <fullName evidence="1">Uncharacterized protein</fullName>
    </submittedName>
</protein>
<evidence type="ECO:0000313" key="1">
    <source>
        <dbReference type="EMBL" id="QJA85062.1"/>
    </source>
</evidence>
<gene>
    <name evidence="1" type="ORF">MM415B02290_0010</name>
</gene>
<organism evidence="1">
    <name type="scientific">viral metagenome</name>
    <dbReference type="NCBI Taxonomy" id="1070528"/>
    <lineage>
        <taxon>unclassified sequences</taxon>
        <taxon>metagenomes</taxon>
        <taxon>organismal metagenomes</taxon>
    </lineage>
</organism>
<accession>A0A6M3KTA6</accession>
<reference evidence="1" key="1">
    <citation type="submission" date="2020-03" db="EMBL/GenBank/DDBJ databases">
        <title>The deep terrestrial virosphere.</title>
        <authorList>
            <person name="Holmfeldt K."/>
            <person name="Nilsson E."/>
            <person name="Simone D."/>
            <person name="Lopez-Fernandez M."/>
            <person name="Wu X."/>
            <person name="de Brujin I."/>
            <person name="Lundin D."/>
            <person name="Andersson A."/>
            <person name="Bertilsson S."/>
            <person name="Dopson M."/>
        </authorList>
    </citation>
    <scope>NUCLEOTIDE SEQUENCE</scope>
    <source>
        <strain evidence="1">MM415B02290</strain>
    </source>
</reference>
<sequence>MAATITVGTNSWVTEAEANTYFEARIKGSDYWTNGAADNKPALITAYNWLMAGKYSLVASISAAQPIKDAQCEMAFFLLQHQPDLDLRMGLQVQGVIAAGVVKERYKDDNTIEMPVPPIVQQLLADYDTDRPVYLVNLERNEEEGVDYDAYGNLNADEEAGE</sequence>
<dbReference type="EMBL" id="MT142551">
    <property type="protein sequence ID" value="QJA85062.1"/>
    <property type="molecule type" value="Genomic_DNA"/>
</dbReference>